<dbReference type="PROSITE" id="PS00444">
    <property type="entry name" value="POLYPRENYL_SYNTHASE_2"/>
    <property type="match status" value="1"/>
</dbReference>
<dbReference type="CDD" id="cd00685">
    <property type="entry name" value="Trans_IPPS_HT"/>
    <property type="match status" value="1"/>
</dbReference>
<keyword evidence="3 6" id="KW-0808">Transferase</keyword>
<dbReference type="PANTHER" id="PTHR12001">
    <property type="entry name" value="GERANYLGERANYL PYROPHOSPHATE SYNTHASE"/>
    <property type="match status" value="1"/>
</dbReference>
<protein>
    <submittedName>
        <fullName evidence="7">Polyprenyl synthetase family protein</fullName>
    </submittedName>
</protein>
<organism evidence="7 8">
    <name type="scientific">Candidatus Microbacterium phytovorans</name>
    <dbReference type="NCBI Taxonomy" id="3121374"/>
    <lineage>
        <taxon>Bacteria</taxon>
        <taxon>Bacillati</taxon>
        <taxon>Actinomycetota</taxon>
        <taxon>Actinomycetes</taxon>
        <taxon>Micrococcales</taxon>
        <taxon>Microbacteriaceae</taxon>
        <taxon>Microbacterium</taxon>
    </lineage>
</organism>
<dbReference type="Proteomes" id="UP001213972">
    <property type="component" value="Chromosome"/>
</dbReference>
<evidence type="ECO:0000313" key="8">
    <source>
        <dbReference type="Proteomes" id="UP001213972"/>
    </source>
</evidence>
<gene>
    <name evidence="7" type="ORF">P0Y48_02735</name>
</gene>
<proteinExistence type="inferred from homology"/>
<keyword evidence="5" id="KW-0460">Magnesium</keyword>
<accession>A0AAJ5W4G1</accession>
<dbReference type="GO" id="GO:0008299">
    <property type="term" value="P:isoprenoid biosynthetic process"/>
    <property type="evidence" value="ECO:0007669"/>
    <property type="project" value="InterPro"/>
</dbReference>
<dbReference type="GO" id="GO:0004659">
    <property type="term" value="F:prenyltransferase activity"/>
    <property type="evidence" value="ECO:0007669"/>
    <property type="project" value="InterPro"/>
</dbReference>
<dbReference type="AlphaFoldDB" id="A0AAJ5W4G1"/>
<evidence type="ECO:0000256" key="5">
    <source>
        <dbReference type="ARBA" id="ARBA00022842"/>
    </source>
</evidence>
<reference evidence="7" key="1">
    <citation type="submission" date="2023-03" db="EMBL/GenBank/DDBJ databases">
        <title>Andean soil-derived lignocellulolytic bacterial consortium as a source of novel taxa and putative plastic-active enzymes.</title>
        <authorList>
            <person name="Diaz-Garcia L."/>
            <person name="Chuvochina M."/>
            <person name="Feuerriegel G."/>
            <person name="Bunk B."/>
            <person name="Sproer C."/>
            <person name="Streit W.R."/>
            <person name="Rodriguez L.M."/>
            <person name="Overmann J."/>
            <person name="Jimenez D.J."/>
        </authorList>
    </citation>
    <scope>NUCLEOTIDE SEQUENCE</scope>
    <source>
        <strain evidence="7">MAG 4610</strain>
    </source>
</reference>
<comment type="cofactor">
    <cofactor evidence="1">
        <name>Mg(2+)</name>
        <dbReference type="ChEBI" id="CHEBI:18420"/>
    </cofactor>
</comment>
<dbReference type="InterPro" id="IPR008949">
    <property type="entry name" value="Isoprenoid_synthase_dom_sf"/>
</dbReference>
<dbReference type="Gene3D" id="1.10.600.10">
    <property type="entry name" value="Farnesyl Diphosphate Synthase"/>
    <property type="match status" value="1"/>
</dbReference>
<evidence type="ECO:0000313" key="7">
    <source>
        <dbReference type="EMBL" id="WEK14145.1"/>
    </source>
</evidence>
<evidence type="ECO:0000256" key="1">
    <source>
        <dbReference type="ARBA" id="ARBA00001946"/>
    </source>
</evidence>
<evidence type="ECO:0000256" key="6">
    <source>
        <dbReference type="RuleBase" id="RU004466"/>
    </source>
</evidence>
<evidence type="ECO:0000256" key="2">
    <source>
        <dbReference type="ARBA" id="ARBA00006706"/>
    </source>
</evidence>
<evidence type="ECO:0000256" key="3">
    <source>
        <dbReference type="ARBA" id="ARBA00022679"/>
    </source>
</evidence>
<keyword evidence="4" id="KW-0479">Metal-binding</keyword>
<name>A0AAJ5W4G1_9MICO</name>
<evidence type="ECO:0000256" key="4">
    <source>
        <dbReference type="ARBA" id="ARBA00022723"/>
    </source>
</evidence>
<dbReference type="SUPFAM" id="SSF48576">
    <property type="entry name" value="Terpenoid synthases"/>
    <property type="match status" value="1"/>
</dbReference>
<dbReference type="PROSITE" id="PS00723">
    <property type="entry name" value="POLYPRENYL_SYNTHASE_1"/>
    <property type="match status" value="1"/>
</dbReference>
<dbReference type="EMBL" id="CP119321">
    <property type="protein sequence ID" value="WEK14145.1"/>
    <property type="molecule type" value="Genomic_DNA"/>
</dbReference>
<dbReference type="GO" id="GO:0046872">
    <property type="term" value="F:metal ion binding"/>
    <property type="evidence" value="ECO:0007669"/>
    <property type="project" value="UniProtKB-KW"/>
</dbReference>
<dbReference type="SFLD" id="SFLDS00005">
    <property type="entry name" value="Isoprenoid_Synthase_Type_I"/>
    <property type="match status" value="1"/>
</dbReference>
<comment type="similarity">
    <text evidence="2 6">Belongs to the FPP/GGPP synthase family.</text>
</comment>
<dbReference type="InterPro" id="IPR000092">
    <property type="entry name" value="Polyprenyl_synt"/>
</dbReference>
<dbReference type="InterPro" id="IPR033749">
    <property type="entry name" value="Polyprenyl_synt_CS"/>
</dbReference>
<sequence length="363" mass="38276">MRPSADMIASVSQRMERFVEDRLADAGELGADAVAFTRAAASTLDGGKRLRARFCLTGWQAVANAESGGRNADDDGVIAAAGALEIFHAAALVHDDIIDNSDTRRGRPAAHRALERHHTDAGWSGNPATFGRSAAILLGDLLVAWSDDLLEGGLRDAPHAAAARVEYARMRRDVTLGQYLDIVEEVAAATVPDADHAERALRVATYKSARYSVQQPLLIGAALAGADAAQLAALEAFGLPVGLAFQLRDDVLGVFGDAAVTGKPSGDDLREGKRTLLIAYAREALPQGARRAMDELLGDPDLDDEQVAFLQRTITDSGALARVEGLIADYATAADRALRAVHLDNAAVGSLRDLARAAVARAS</sequence>
<dbReference type="PANTHER" id="PTHR12001:SF85">
    <property type="entry name" value="SHORT CHAIN ISOPRENYL DIPHOSPHATE SYNTHASE"/>
    <property type="match status" value="1"/>
</dbReference>
<dbReference type="Pfam" id="PF00348">
    <property type="entry name" value="polyprenyl_synt"/>
    <property type="match status" value="1"/>
</dbReference>